<evidence type="ECO:0000313" key="1">
    <source>
        <dbReference type="EMBL" id="GME83921.1"/>
    </source>
</evidence>
<accession>A0ACB5T9M5</accession>
<comment type="caution">
    <text evidence="1">The sequence shown here is derived from an EMBL/GenBank/DDBJ whole genome shotgun (WGS) entry which is preliminary data.</text>
</comment>
<name>A0ACB5T9M5_AMBMO</name>
<reference evidence="1" key="1">
    <citation type="submission" date="2023-04" db="EMBL/GenBank/DDBJ databases">
        <title>Ambrosiozyma monospora NBRC 10751.</title>
        <authorList>
            <person name="Ichikawa N."/>
            <person name="Sato H."/>
            <person name="Tonouchi N."/>
        </authorList>
    </citation>
    <scope>NUCLEOTIDE SEQUENCE</scope>
    <source>
        <strain evidence="1">NBRC 10751</strain>
    </source>
</reference>
<sequence length="471" mass="51068">MLPDEPRTACFIQRPNLHNCRFVGVSGYWDTISKLLKVKVDGDGDQEVDLKNLKSYGKVYSYEEMLSHTVKICSLSSDDLKGSADAGGGDDGKVDGLEKSEVVDLCFKSTYLLNLLHNGLGLSKNSTVNTITSASGVDDATTTTAEQGPGQLTINDKINGMEFTWTLGRAMLYASDESSIEYFDYINNLNDKNKHMLKNSQKVGYFRQSSPGLFIRGSEQDGVDLRPSFEIFDLYENPGFFRFLDHDDPLLLAVNAAADKAAAAEGDDGKVDGGSLDIDFGDVKEDKGSGVIDINTGKFIPIATTNNNNNNNQNANSDNKEVYILDSSTQFNAHQPIYKKHPILFEIIVVVLVFILILNRYKLVRIVSEFLLFFKSVFWKLAYVLGLDDFFDRLFEKLFGWAGYGQVSSASGYAGLGFSGGPASGSVYSGVNGGVGAGVGRLNPARGPVGNLNGGGGSSRIGASRGFGFHV</sequence>
<organism evidence="1 2">
    <name type="scientific">Ambrosiozyma monospora</name>
    <name type="common">Yeast</name>
    <name type="synonym">Endomycopsis monosporus</name>
    <dbReference type="NCBI Taxonomy" id="43982"/>
    <lineage>
        <taxon>Eukaryota</taxon>
        <taxon>Fungi</taxon>
        <taxon>Dikarya</taxon>
        <taxon>Ascomycota</taxon>
        <taxon>Saccharomycotina</taxon>
        <taxon>Pichiomycetes</taxon>
        <taxon>Pichiales</taxon>
        <taxon>Pichiaceae</taxon>
        <taxon>Ambrosiozyma</taxon>
    </lineage>
</organism>
<gene>
    <name evidence="1" type="ORF">Amon02_000650200</name>
</gene>
<protein>
    <submittedName>
        <fullName evidence="1">Unnamed protein product</fullName>
    </submittedName>
</protein>
<dbReference type="Proteomes" id="UP001165064">
    <property type="component" value="Unassembled WGS sequence"/>
</dbReference>
<proteinExistence type="predicted"/>
<keyword evidence="2" id="KW-1185">Reference proteome</keyword>
<dbReference type="EMBL" id="BSXS01005101">
    <property type="protein sequence ID" value="GME83921.1"/>
    <property type="molecule type" value="Genomic_DNA"/>
</dbReference>
<evidence type="ECO:0000313" key="2">
    <source>
        <dbReference type="Proteomes" id="UP001165064"/>
    </source>
</evidence>